<reference evidence="2 3" key="1">
    <citation type="submission" date="2018-08" db="EMBL/GenBank/DDBJ databases">
        <title>A genome reference for cultivated species of the human gut microbiota.</title>
        <authorList>
            <person name="Zou Y."/>
            <person name="Xue W."/>
            <person name="Luo G."/>
        </authorList>
    </citation>
    <scope>NUCLEOTIDE SEQUENCE [LARGE SCALE GENOMIC DNA]</scope>
    <source>
        <strain evidence="2 3">AM30-40</strain>
    </source>
</reference>
<keyword evidence="1 2" id="KW-0808">Transferase</keyword>
<proteinExistence type="predicted"/>
<dbReference type="PANTHER" id="PTHR32385">
    <property type="entry name" value="MANNOSYL PHOSPHORYLINOSITOL CERAMIDE SYNTHASE"/>
    <property type="match status" value="1"/>
</dbReference>
<dbReference type="RefSeq" id="WP_117696731.1">
    <property type="nucleotide sequence ID" value="NZ_AP025232.1"/>
</dbReference>
<organism evidence="2 3">
    <name type="scientific">Phocaeicola vulgatus</name>
    <name type="common">Bacteroides vulgatus</name>
    <dbReference type="NCBI Taxonomy" id="821"/>
    <lineage>
        <taxon>Bacteria</taxon>
        <taxon>Pseudomonadati</taxon>
        <taxon>Bacteroidota</taxon>
        <taxon>Bacteroidia</taxon>
        <taxon>Bacteroidales</taxon>
        <taxon>Bacteroidaceae</taxon>
        <taxon>Phocaeicola</taxon>
    </lineage>
</organism>
<dbReference type="EMBL" id="QSJM01000039">
    <property type="protein sequence ID" value="RHD78736.1"/>
    <property type="molecule type" value="Genomic_DNA"/>
</dbReference>
<dbReference type="GO" id="GO:0016020">
    <property type="term" value="C:membrane"/>
    <property type="evidence" value="ECO:0007669"/>
    <property type="project" value="GOC"/>
</dbReference>
<protein>
    <submittedName>
        <fullName evidence="2">Glycosyl transferase</fullName>
    </submittedName>
</protein>
<dbReference type="Gene3D" id="3.90.550.20">
    <property type="match status" value="1"/>
</dbReference>
<dbReference type="Proteomes" id="UP000283429">
    <property type="component" value="Unassembled WGS sequence"/>
</dbReference>
<dbReference type="SUPFAM" id="SSF53448">
    <property type="entry name" value="Nucleotide-diphospho-sugar transferases"/>
    <property type="match status" value="1"/>
</dbReference>
<comment type="caution">
    <text evidence="2">The sequence shown here is derived from an EMBL/GenBank/DDBJ whole genome shotgun (WGS) entry which is preliminary data.</text>
</comment>
<dbReference type="Pfam" id="PF04488">
    <property type="entry name" value="Gly_transf_sug"/>
    <property type="match status" value="1"/>
</dbReference>
<dbReference type="AlphaFoldDB" id="A0A396ARR2"/>
<dbReference type="GO" id="GO:0051999">
    <property type="term" value="P:mannosyl-inositol phosphorylceramide biosynthetic process"/>
    <property type="evidence" value="ECO:0007669"/>
    <property type="project" value="TreeGrafter"/>
</dbReference>
<gene>
    <name evidence="2" type="ORF">DW783_13440</name>
</gene>
<dbReference type="InterPro" id="IPR007577">
    <property type="entry name" value="GlycoTrfase_DXD_sugar-bd_CS"/>
</dbReference>
<dbReference type="GO" id="GO:0000030">
    <property type="term" value="F:mannosyltransferase activity"/>
    <property type="evidence" value="ECO:0007669"/>
    <property type="project" value="TreeGrafter"/>
</dbReference>
<accession>A0A396ARR2</accession>
<dbReference type="InterPro" id="IPR051706">
    <property type="entry name" value="Glycosyltransferase_domain"/>
</dbReference>
<evidence type="ECO:0000313" key="3">
    <source>
        <dbReference type="Proteomes" id="UP000283429"/>
    </source>
</evidence>
<sequence length="257" mass="30150">MIPKVINYCWFGRNPLPPLAMKCIESWKRFLPDYEIKEWNEDNFDVNIILYTKEAYEAKKYAFVSDYARFWILYHYGGLYFDTDVEVIKPMDNIIAKGPFMGCENEYDSLKIKEGAMALGVAPGLGLGVTPGLGLYKEMLDLYATLSYFNPNGTQNIKTVVSYTSELLVKHGMKYTPNIQLVANVWIYPKDFFCPKDYVSGKIELTVNSVAIHHYGESWQPWDHRLEMKIWRLFRVKRHPLVTWHIRHWLRLIGINF</sequence>
<evidence type="ECO:0000256" key="1">
    <source>
        <dbReference type="ARBA" id="ARBA00022679"/>
    </source>
</evidence>
<evidence type="ECO:0000313" key="2">
    <source>
        <dbReference type="EMBL" id="RHD78736.1"/>
    </source>
</evidence>
<dbReference type="InterPro" id="IPR029044">
    <property type="entry name" value="Nucleotide-diphossugar_trans"/>
</dbReference>
<dbReference type="PANTHER" id="PTHR32385:SF15">
    <property type="entry name" value="INOSITOL PHOSPHOCERAMIDE MANNOSYLTRANSFERASE 1"/>
    <property type="match status" value="1"/>
</dbReference>
<name>A0A396ARR2_PHOVU</name>